<dbReference type="InterPro" id="IPR002528">
    <property type="entry name" value="MATE_fam"/>
</dbReference>
<keyword evidence="4 7" id="KW-0812">Transmembrane</keyword>
<keyword evidence="3" id="KW-1003">Cell membrane</keyword>
<keyword evidence="2" id="KW-0813">Transport</keyword>
<feature type="transmembrane region" description="Helical" evidence="7">
    <location>
        <begin position="93"/>
        <end position="117"/>
    </location>
</feature>
<feature type="transmembrane region" description="Helical" evidence="7">
    <location>
        <begin position="196"/>
        <end position="216"/>
    </location>
</feature>
<dbReference type="PANTHER" id="PTHR43549:SF2">
    <property type="entry name" value="MULTIDRUG RESISTANCE PROTEIN NORM-RELATED"/>
    <property type="match status" value="1"/>
</dbReference>
<dbReference type="PANTHER" id="PTHR43549">
    <property type="entry name" value="MULTIDRUG RESISTANCE PROTEIN YPNP-RELATED"/>
    <property type="match status" value="1"/>
</dbReference>
<organism evidence="9 10">
    <name type="scientific">Butyrivibrio hungatei</name>
    <dbReference type="NCBI Taxonomy" id="185008"/>
    <lineage>
        <taxon>Bacteria</taxon>
        <taxon>Bacillati</taxon>
        <taxon>Bacillota</taxon>
        <taxon>Clostridia</taxon>
        <taxon>Lachnospirales</taxon>
        <taxon>Lachnospiraceae</taxon>
        <taxon>Butyrivibrio</taxon>
    </lineage>
</organism>
<dbReference type="OrthoDB" id="1837345at2"/>
<comment type="subcellular location">
    <subcellularLocation>
        <location evidence="1">Cell membrane</location>
        <topology evidence="1">Multi-pass membrane protein</topology>
    </subcellularLocation>
</comment>
<dbReference type="GO" id="GO:0005886">
    <property type="term" value="C:plasma membrane"/>
    <property type="evidence" value="ECO:0007669"/>
    <property type="project" value="UniProtKB-SubCell"/>
</dbReference>
<dbReference type="Gene3D" id="3.30.565.10">
    <property type="entry name" value="Histidine kinase-like ATPase, C-terminal domain"/>
    <property type="match status" value="1"/>
</dbReference>
<evidence type="ECO:0000256" key="2">
    <source>
        <dbReference type="ARBA" id="ARBA00022448"/>
    </source>
</evidence>
<evidence type="ECO:0000256" key="1">
    <source>
        <dbReference type="ARBA" id="ARBA00004651"/>
    </source>
</evidence>
<evidence type="ECO:0000259" key="8">
    <source>
        <dbReference type="Pfam" id="PF13581"/>
    </source>
</evidence>
<evidence type="ECO:0000256" key="4">
    <source>
        <dbReference type="ARBA" id="ARBA00022692"/>
    </source>
</evidence>
<feature type="transmembrane region" description="Helical" evidence="7">
    <location>
        <begin position="137"/>
        <end position="158"/>
    </location>
</feature>
<evidence type="ECO:0000256" key="7">
    <source>
        <dbReference type="SAM" id="Phobius"/>
    </source>
</evidence>
<keyword evidence="5 7" id="KW-1133">Transmembrane helix</keyword>
<dbReference type="AlphaFoldDB" id="A0A1D9NYM2"/>
<dbReference type="KEGG" id="bhu:bhn_I0346"/>
<feature type="transmembrane region" description="Helical" evidence="7">
    <location>
        <begin position="322"/>
        <end position="344"/>
    </location>
</feature>
<dbReference type="Pfam" id="PF01554">
    <property type="entry name" value="MatE"/>
    <property type="match status" value="2"/>
</dbReference>
<feature type="transmembrane region" description="Helical" evidence="7">
    <location>
        <begin position="417"/>
        <end position="437"/>
    </location>
</feature>
<dbReference type="InterPro" id="IPR052031">
    <property type="entry name" value="Membrane_Transporter-Flippase"/>
</dbReference>
<feature type="transmembrane region" description="Helical" evidence="7">
    <location>
        <begin position="165"/>
        <end position="184"/>
    </location>
</feature>
<dbReference type="InterPro" id="IPR036890">
    <property type="entry name" value="HATPase_C_sf"/>
</dbReference>
<feature type="transmembrane region" description="Helical" evidence="7">
    <location>
        <begin position="356"/>
        <end position="379"/>
    </location>
</feature>
<feature type="domain" description="Histidine kinase/HSP90-like ATPase" evidence="8">
    <location>
        <begin position="471"/>
        <end position="588"/>
    </location>
</feature>
<accession>A0A1D9NYM2</accession>
<dbReference type="Pfam" id="PF13581">
    <property type="entry name" value="HATPase_c_2"/>
    <property type="match status" value="1"/>
</dbReference>
<sequence>MQEHKANAKMVTSLMMRLLPIQILFAAVGTVNGIVSSYFAANFVGIDAMGAVGLYGPLNLIISACSTILLGGSAFLCGKYMGQNEQHKVNNIFTLDVVLSVFLSLAIITVLLFLAAFDLTFIFTKDISVRAIFNTYILGQAIGIIPFILGNQLTVFLSLENRQRVSVVASISFIIVNLILNYIFVRVLHMEAFGLALASSLGMWVFCLLEASHFAFGASYMKFNMREFDLDELKDIILIGIPSAEESAFHSVRGFIINGLLTTYVGSIGISAFAAVNNLLTVFMAIPAGMIAVSRLLISVAIGEDDRQTLTDIMRGMFRRYIPIMCGISVFIIVLAEPFASLFYKDPADPVYMMTVWGFRIVPLSMPFSLIIMHFICYVHAVDRHVILHILNVLDGFLCVSLFTVLLIKSLGMNSVYIAYVLSGVVTTFVICVYPLVVKGTIPRHLEEFLAMPDEFGTSSHDRMDISLKKMEDVPLVAEKIQNFCRGRGVDKKRSYIAGLSMEEMAGNVVRHGFTNDKRQHSVDVRVVHKNDDIILRIKDDCVAFDPRERQFLAEDEDITKNIGIRMVFKIAEEVKYQNLLGINVLTVRI</sequence>
<dbReference type="EMBL" id="CP017831">
    <property type="protein sequence ID" value="AOZ95380.1"/>
    <property type="molecule type" value="Genomic_DNA"/>
</dbReference>
<dbReference type="RefSeq" id="WP_071175161.1">
    <property type="nucleotide sequence ID" value="NZ_CP017831.1"/>
</dbReference>
<evidence type="ECO:0000256" key="6">
    <source>
        <dbReference type="ARBA" id="ARBA00023136"/>
    </source>
</evidence>
<gene>
    <name evidence="9" type="ORF">bhn_I0346</name>
</gene>
<protein>
    <submittedName>
        <fullName evidence="9">MatE efflux family protein/ATPase</fullName>
    </submittedName>
</protein>
<reference evidence="10" key="1">
    <citation type="submission" date="2016-10" db="EMBL/GenBank/DDBJ databases">
        <title>The complete genome sequence of the rumen bacterium Butyrivibrio hungatei MB2003.</title>
        <authorList>
            <person name="Palevich N."/>
            <person name="Kelly W.J."/>
            <person name="Leahy S.C."/>
            <person name="Altermann E."/>
            <person name="Rakonjac J."/>
            <person name="Attwood G.T."/>
        </authorList>
    </citation>
    <scope>NUCLEOTIDE SEQUENCE [LARGE SCALE GENOMIC DNA]</scope>
    <source>
        <strain evidence="10">MB2003</strain>
    </source>
</reference>
<name>A0A1D9NYM2_9FIRM</name>
<dbReference type="InterPro" id="IPR003594">
    <property type="entry name" value="HATPase_dom"/>
</dbReference>
<evidence type="ECO:0000313" key="10">
    <source>
        <dbReference type="Proteomes" id="UP000179284"/>
    </source>
</evidence>
<feature type="transmembrane region" description="Helical" evidence="7">
    <location>
        <begin position="57"/>
        <end position="81"/>
    </location>
</feature>
<evidence type="ECO:0000313" key="9">
    <source>
        <dbReference type="EMBL" id="AOZ95380.1"/>
    </source>
</evidence>
<dbReference type="GO" id="GO:0042910">
    <property type="term" value="F:xenobiotic transmembrane transporter activity"/>
    <property type="evidence" value="ECO:0007669"/>
    <property type="project" value="InterPro"/>
</dbReference>
<dbReference type="GO" id="GO:0015297">
    <property type="term" value="F:antiporter activity"/>
    <property type="evidence" value="ECO:0007669"/>
    <property type="project" value="InterPro"/>
</dbReference>
<keyword evidence="10" id="KW-1185">Reference proteome</keyword>
<dbReference type="Proteomes" id="UP000179284">
    <property type="component" value="Chromosome I"/>
</dbReference>
<evidence type="ECO:0000256" key="5">
    <source>
        <dbReference type="ARBA" id="ARBA00022989"/>
    </source>
</evidence>
<feature type="transmembrane region" description="Helical" evidence="7">
    <location>
        <begin position="282"/>
        <end position="302"/>
    </location>
</feature>
<keyword evidence="6 7" id="KW-0472">Membrane</keyword>
<evidence type="ECO:0000256" key="3">
    <source>
        <dbReference type="ARBA" id="ARBA00022475"/>
    </source>
</evidence>
<proteinExistence type="predicted"/>
<feature type="transmembrane region" description="Helical" evidence="7">
    <location>
        <begin position="255"/>
        <end position="276"/>
    </location>
</feature>
<feature type="transmembrane region" description="Helical" evidence="7">
    <location>
        <begin position="386"/>
        <end position="411"/>
    </location>
</feature>